<evidence type="ECO:0000256" key="5">
    <source>
        <dbReference type="ARBA" id="ARBA00022989"/>
    </source>
</evidence>
<dbReference type="Pfam" id="PF00005">
    <property type="entry name" value="ABC_tran"/>
    <property type="match status" value="1"/>
</dbReference>
<evidence type="ECO:0000256" key="7">
    <source>
        <dbReference type="SAM" id="Phobius"/>
    </source>
</evidence>
<keyword evidence="6 7" id="KW-0472">Membrane</keyword>
<dbReference type="PROSITE" id="PS00211">
    <property type="entry name" value="ABC_TRANSPORTER_1"/>
    <property type="match status" value="1"/>
</dbReference>
<dbReference type="AlphaFoldDB" id="A0A1D9ML82"/>
<evidence type="ECO:0000259" key="8">
    <source>
        <dbReference type="PROSITE" id="PS50893"/>
    </source>
</evidence>
<evidence type="ECO:0000256" key="3">
    <source>
        <dbReference type="ARBA" id="ARBA00022741"/>
    </source>
</evidence>
<dbReference type="GO" id="GO:0016887">
    <property type="term" value="F:ATP hydrolysis activity"/>
    <property type="evidence" value="ECO:0007669"/>
    <property type="project" value="InterPro"/>
</dbReference>
<dbReference type="InterPro" id="IPR003593">
    <property type="entry name" value="AAA+_ATPase"/>
</dbReference>
<feature type="transmembrane region" description="Helical" evidence="7">
    <location>
        <begin position="253"/>
        <end position="273"/>
    </location>
</feature>
<dbReference type="PANTHER" id="PTHR43394:SF1">
    <property type="entry name" value="ATP-BINDING CASSETTE SUB-FAMILY B MEMBER 10, MITOCHONDRIAL"/>
    <property type="match status" value="1"/>
</dbReference>
<keyword evidence="3" id="KW-0547">Nucleotide-binding</keyword>
<dbReference type="PANTHER" id="PTHR43394">
    <property type="entry name" value="ATP-DEPENDENT PERMEASE MDL1, MITOCHONDRIAL"/>
    <property type="match status" value="1"/>
</dbReference>
<evidence type="ECO:0000256" key="2">
    <source>
        <dbReference type="ARBA" id="ARBA00022692"/>
    </source>
</evidence>
<dbReference type="InterPro" id="IPR039421">
    <property type="entry name" value="Type_1_exporter"/>
</dbReference>
<dbReference type="SUPFAM" id="SSF90123">
    <property type="entry name" value="ABC transporter transmembrane region"/>
    <property type="match status" value="1"/>
</dbReference>
<feature type="transmembrane region" description="Helical" evidence="7">
    <location>
        <begin position="279"/>
        <end position="296"/>
    </location>
</feature>
<dbReference type="InterPro" id="IPR017871">
    <property type="entry name" value="ABC_transporter-like_CS"/>
</dbReference>
<keyword evidence="10" id="KW-1185">Reference proteome</keyword>
<dbReference type="KEGG" id="avu:BK816_07300"/>
<keyword evidence="5 7" id="KW-1133">Transmembrane helix</keyword>
<feature type="domain" description="ABC transporter" evidence="8">
    <location>
        <begin position="347"/>
        <end position="577"/>
    </location>
</feature>
<keyword evidence="4" id="KW-0067">ATP-binding</keyword>
<evidence type="ECO:0000313" key="10">
    <source>
        <dbReference type="Proteomes" id="UP000176288"/>
    </source>
</evidence>
<dbReference type="EMBL" id="CP017812">
    <property type="protein sequence ID" value="AOZ73121.1"/>
    <property type="molecule type" value="Genomic_DNA"/>
</dbReference>
<feature type="transmembrane region" description="Helical" evidence="7">
    <location>
        <begin position="64"/>
        <end position="87"/>
    </location>
</feature>
<keyword evidence="2 7" id="KW-0812">Transmembrane</keyword>
<sequence length="586" mass="64821">MLSRSFIWSALSSSWYAIKDALKFSFPVTIALCVARLVEAALPALQVFIVGYLIAGRPSGNMSIWEVLLLVVVTGGIMPLSAMVDALNLRLQFMLRYAYTYEVIDIYASLTPAQRRDSVTIDEVQAAHDSIPFNLSWQASSALNIIGAFTTAVLLFSSLANFDLLAASLVTVSLLPQLFGYSLVAKAENFYWPKQAATSRRAEYLENQLRYARSGTELSVLNGAEQFAHWAKVKHGIVRGYWMKIMSIRFTSAFVSGFIALLLIAGALSSLIWRSQVPTSLLAAAILGVVSAMLATKSAGSAYGELMASAPIVMRYLKLRAKLDSTDNEDEAARLQLLAPRTSNILMECEDVDFAYSQTDENVLNNLCLEVEQGKIVALVGANGAGKSTAIKVLTGQLKPQTGQIYSRLGKHEVAIMPQDIEKFELTVREFLTLPYYTTRVPSDQELWQALEKVDLASHVKALSDGLDAQLGEQWDGTDLSGGQWQRLALARTLLSDAKLLVLDEPTSSVDAESESKLFKMLKAETPERAVLLVSHRAWTLQYADHIYLLENGTLAQSGTFKDLKNQDGRFRKLFESQDWNQDERR</sequence>
<dbReference type="InterPro" id="IPR027417">
    <property type="entry name" value="P-loop_NTPase"/>
</dbReference>
<dbReference type="InterPro" id="IPR003439">
    <property type="entry name" value="ABC_transporter-like_ATP-bd"/>
</dbReference>
<proteinExistence type="predicted"/>
<organism evidence="9 10">
    <name type="scientific">Boudabousia tangfeifanii</name>
    <dbReference type="NCBI Taxonomy" id="1912795"/>
    <lineage>
        <taxon>Bacteria</taxon>
        <taxon>Bacillati</taxon>
        <taxon>Actinomycetota</taxon>
        <taxon>Actinomycetes</taxon>
        <taxon>Actinomycetales</taxon>
        <taxon>Actinomycetaceae</taxon>
        <taxon>Boudabousia</taxon>
    </lineage>
</organism>
<comment type="subcellular location">
    <subcellularLocation>
        <location evidence="1">Cell membrane</location>
        <topology evidence="1">Multi-pass membrane protein</topology>
    </subcellularLocation>
</comment>
<accession>A0A1D9ML82</accession>
<evidence type="ECO:0000256" key="4">
    <source>
        <dbReference type="ARBA" id="ARBA00022840"/>
    </source>
</evidence>
<dbReference type="PROSITE" id="PS50893">
    <property type="entry name" value="ABC_TRANSPORTER_2"/>
    <property type="match status" value="1"/>
</dbReference>
<dbReference type="GO" id="GO:0015421">
    <property type="term" value="F:ABC-type oligopeptide transporter activity"/>
    <property type="evidence" value="ECO:0007669"/>
    <property type="project" value="TreeGrafter"/>
</dbReference>
<dbReference type="InterPro" id="IPR036640">
    <property type="entry name" value="ABC1_TM_sf"/>
</dbReference>
<dbReference type="Proteomes" id="UP000176288">
    <property type="component" value="Chromosome"/>
</dbReference>
<feature type="transmembrane region" description="Helical" evidence="7">
    <location>
        <begin position="165"/>
        <end position="184"/>
    </location>
</feature>
<dbReference type="GO" id="GO:0005524">
    <property type="term" value="F:ATP binding"/>
    <property type="evidence" value="ECO:0007669"/>
    <property type="project" value="UniProtKB-KW"/>
</dbReference>
<dbReference type="CDD" id="cd03228">
    <property type="entry name" value="ABCC_MRP_Like"/>
    <property type="match status" value="1"/>
</dbReference>
<gene>
    <name evidence="9" type="ORF">BK816_07300</name>
</gene>
<dbReference type="GO" id="GO:0005886">
    <property type="term" value="C:plasma membrane"/>
    <property type="evidence" value="ECO:0007669"/>
    <property type="project" value="UniProtKB-SubCell"/>
</dbReference>
<dbReference type="STRING" id="1912795.BK816_07300"/>
<name>A0A1D9ML82_9ACTO</name>
<evidence type="ECO:0000313" key="9">
    <source>
        <dbReference type="EMBL" id="AOZ73121.1"/>
    </source>
</evidence>
<dbReference type="SMART" id="SM00382">
    <property type="entry name" value="AAA"/>
    <property type="match status" value="1"/>
</dbReference>
<dbReference type="SUPFAM" id="SSF52540">
    <property type="entry name" value="P-loop containing nucleoside triphosphate hydrolases"/>
    <property type="match status" value="1"/>
</dbReference>
<dbReference type="Gene3D" id="3.40.50.300">
    <property type="entry name" value="P-loop containing nucleotide triphosphate hydrolases"/>
    <property type="match status" value="1"/>
</dbReference>
<evidence type="ECO:0000256" key="1">
    <source>
        <dbReference type="ARBA" id="ARBA00004651"/>
    </source>
</evidence>
<protein>
    <recommendedName>
        <fullName evidence="8">ABC transporter domain-containing protein</fullName>
    </recommendedName>
</protein>
<evidence type="ECO:0000256" key="6">
    <source>
        <dbReference type="ARBA" id="ARBA00023136"/>
    </source>
</evidence>
<reference evidence="9 10" key="1">
    <citation type="submission" date="2016-10" db="EMBL/GenBank/DDBJ databases">
        <title>Actinomyces aegypiusis sp. nov., isolated from the Aegypius monachus in Qinghai Tibet Plateau China.</title>
        <authorList>
            <person name="Wang Y."/>
        </authorList>
    </citation>
    <scope>NUCLEOTIDE SEQUENCE [LARGE SCALE GENOMIC DNA]</scope>
    <source>
        <strain evidence="9 10">VUL4_3</strain>
    </source>
</reference>
<feature type="transmembrane region" description="Helical" evidence="7">
    <location>
        <begin position="142"/>
        <end position="159"/>
    </location>
</feature>